<feature type="region of interest" description="Disordered" evidence="1">
    <location>
        <begin position="171"/>
        <end position="192"/>
    </location>
</feature>
<dbReference type="AlphaFoldDB" id="L0KY27"/>
<dbReference type="InterPro" id="IPR036388">
    <property type="entry name" value="WH-like_DNA-bd_sf"/>
</dbReference>
<dbReference type="SUPFAM" id="SSF46785">
    <property type="entry name" value="Winged helix' DNA-binding domain"/>
    <property type="match status" value="1"/>
</dbReference>
<reference evidence="3" key="1">
    <citation type="submission" date="2012-02" db="EMBL/GenBank/DDBJ databases">
        <title>Complete sequence of chromosome of Methanomethylovorans hollandica DSM 15978.</title>
        <authorList>
            <person name="Lucas S."/>
            <person name="Copeland A."/>
            <person name="Lapidus A."/>
            <person name="Glavina del Rio T."/>
            <person name="Dalin E."/>
            <person name="Tice H."/>
            <person name="Bruce D."/>
            <person name="Goodwin L."/>
            <person name="Pitluck S."/>
            <person name="Peters L."/>
            <person name="Mikhailova N."/>
            <person name="Held B."/>
            <person name="Kyrpides N."/>
            <person name="Mavromatis K."/>
            <person name="Ivanova N."/>
            <person name="Brettin T."/>
            <person name="Detter J.C."/>
            <person name="Han C."/>
            <person name="Larimer F."/>
            <person name="Land M."/>
            <person name="Hauser L."/>
            <person name="Markowitz V."/>
            <person name="Cheng J.-F."/>
            <person name="Hugenholtz P."/>
            <person name="Woyke T."/>
            <person name="Wu D."/>
            <person name="Spring S."/>
            <person name="Schroeder M."/>
            <person name="Brambilla E."/>
            <person name="Klenk H.-P."/>
            <person name="Eisen J.A."/>
        </authorList>
    </citation>
    <scope>NUCLEOTIDE SEQUENCE [LARGE SCALE GENOMIC DNA]</scope>
    <source>
        <strain evidence="3">DSM 15978 / NBRC 107637 / DMS1</strain>
    </source>
</reference>
<dbReference type="Gene3D" id="1.10.10.10">
    <property type="entry name" value="Winged helix-like DNA-binding domain superfamily/Winged helix DNA-binding domain"/>
    <property type="match status" value="1"/>
</dbReference>
<dbReference type="CDD" id="cd00090">
    <property type="entry name" value="HTH_ARSR"/>
    <property type="match status" value="1"/>
</dbReference>
<evidence type="ECO:0000313" key="2">
    <source>
        <dbReference type="EMBL" id="AGB49600.1"/>
    </source>
</evidence>
<evidence type="ECO:0000313" key="3">
    <source>
        <dbReference type="Proteomes" id="UP000010866"/>
    </source>
</evidence>
<dbReference type="InterPro" id="IPR011991">
    <property type="entry name" value="ArsR-like_HTH"/>
</dbReference>
<dbReference type="KEGG" id="mhz:Metho_1389"/>
<dbReference type="GeneID" id="14407198"/>
<gene>
    <name evidence="2" type="ordered locus">Metho_1389</name>
</gene>
<dbReference type="OrthoDB" id="142841at2157"/>
<dbReference type="InterPro" id="IPR036390">
    <property type="entry name" value="WH_DNA-bd_sf"/>
</dbReference>
<sequence length="192" mass="21824">MSYSFNIGGFETALEDFLGKTSEIKIIDFLSGNSDIAYNQSEISECTGVSRQTVNHKIPRLIYNGIIEIKEKKKNVNYYKLADNNIVKALIGSVFANSFFVAGYEDDEEEVIDDIRKETGPIVYEENACFSYLPETEVCRTLNWKSLKCGSITFEVHEKRAIRWSEERGMKSSKEKPYAQQTMTLNQPLASA</sequence>
<feature type="compositionally biased region" description="Polar residues" evidence="1">
    <location>
        <begin position="179"/>
        <end position="192"/>
    </location>
</feature>
<name>L0KY27_METHD</name>
<protein>
    <submittedName>
        <fullName evidence="2">Sugar-specific transcriptional regulator TrmB</fullName>
    </submittedName>
</protein>
<keyword evidence="3" id="KW-1185">Reference proteome</keyword>
<organism evidence="2 3">
    <name type="scientific">Methanomethylovorans hollandica (strain DSM 15978 / NBRC 107637 / DMS1)</name>
    <dbReference type="NCBI Taxonomy" id="867904"/>
    <lineage>
        <taxon>Archaea</taxon>
        <taxon>Methanobacteriati</taxon>
        <taxon>Methanobacteriota</taxon>
        <taxon>Stenosarchaea group</taxon>
        <taxon>Methanomicrobia</taxon>
        <taxon>Methanosarcinales</taxon>
        <taxon>Methanosarcinaceae</taxon>
        <taxon>Methanomethylovorans</taxon>
    </lineage>
</organism>
<dbReference type="EMBL" id="CP003362">
    <property type="protein sequence ID" value="AGB49600.1"/>
    <property type="molecule type" value="Genomic_DNA"/>
</dbReference>
<accession>L0KY27</accession>
<evidence type="ECO:0000256" key="1">
    <source>
        <dbReference type="SAM" id="MobiDB-lite"/>
    </source>
</evidence>
<proteinExistence type="predicted"/>
<dbReference type="STRING" id="867904.Metho_1389"/>
<dbReference type="RefSeq" id="WP_015324766.1">
    <property type="nucleotide sequence ID" value="NC_019977.1"/>
</dbReference>
<dbReference type="Proteomes" id="UP000010866">
    <property type="component" value="Chromosome"/>
</dbReference>
<dbReference type="HOGENOM" id="CLU_1412369_0_0_2"/>